<dbReference type="SUPFAM" id="SSF53187">
    <property type="entry name" value="Zn-dependent exopeptidases"/>
    <property type="match status" value="1"/>
</dbReference>
<feature type="chain" id="PRO_5031416015" evidence="1">
    <location>
        <begin position="26"/>
        <end position="441"/>
    </location>
</feature>
<comment type="caution">
    <text evidence="3">The sequence shown here is derived from an EMBL/GenBank/DDBJ whole genome shotgun (WGS) entry which is preliminary data.</text>
</comment>
<feature type="signal peptide" evidence="1">
    <location>
        <begin position="1"/>
        <end position="25"/>
    </location>
</feature>
<dbReference type="Pfam" id="PF01520">
    <property type="entry name" value="Amidase_3"/>
    <property type="match status" value="1"/>
</dbReference>
<dbReference type="InterPro" id="IPR002508">
    <property type="entry name" value="MurNAc-LAA_cat"/>
</dbReference>
<proteinExistence type="predicted"/>
<dbReference type="GO" id="GO:0008745">
    <property type="term" value="F:N-acetylmuramoyl-L-alanine amidase activity"/>
    <property type="evidence" value="ECO:0007669"/>
    <property type="project" value="InterPro"/>
</dbReference>
<sequence>MKISSIYKCVAIILCTLCSSGDIYAQINQQLAHYYKRRAKKYLVKSPKLYEYFSIDQRGIIVYASPAHRKQNRAEFYVRWDELSTLKDVFEYSDRSYQYQVYCNKGVKPFTPDVIQSVQILKSMTTFTPSSIMKPLSGIRVAIDPGHIAEDMKMAKVEGRFVDMKLKDGTHIQLKEGDLTLTTAYILKDSLEKYGAKVFLTRETAGNSGASKESYNLWKKRHLQGKLHQHKLTKKEMMHILYHTPESRIYRQYYLQDDLEVRAQKINYFKPDVTVVLHYNADELNVGWNKPSKRNFSMSFIPGSFLSKELATKRDRYDFLRILISDYTKNSYYLSKFVMEQFEDYLDVPAVDPTTEPRYLKNVALPLGNGIYARNLRLCRLLNSPMCYGEPLLQDNEKELRALNDNDRKNGNISPRVIEVANSYFYGILNYVNYIKSQHTP</sequence>
<reference evidence="3 4" key="1">
    <citation type="submission" date="2020-04" db="EMBL/GenBank/DDBJ databases">
        <title>Flammeovirga sp. SR4, a novel species isolated from seawater.</title>
        <authorList>
            <person name="Wang X."/>
        </authorList>
    </citation>
    <scope>NUCLEOTIDE SEQUENCE [LARGE SCALE GENOMIC DNA]</scope>
    <source>
        <strain evidence="3 4">SR4</strain>
    </source>
</reference>
<organism evidence="3 4">
    <name type="scientific">Flammeovirga agarivorans</name>
    <dbReference type="NCBI Taxonomy" id="2726742"/>
    <lineage>
        <taxon>Bacteria</taxon>
        <taxon>Pseudomonadati</taxon>
        <taxon>Bacteroidota</taxon>
        <taxon>Cytophagia</taxon>
        <taxon>Cytophagales</taxon>
        <taxon>Flammeovirgaceae</taxon>
        <taxon>Flammeovirga</taxon>
    </lineage>
</organism>
<dbReference type="Gene3D" id="3.40.630.40">
    <property type="entry name" value="Zn-dependent exopeptidases"/>
    <property type="match status" value="1"/>
</dbReference>
<dbReference type="AlphaFoldDB" id="A0A7X8SLA3"/>
<evidence type="ECO:0000313" key="3">
    <source>
        <dbReference type="EMBL" id="NLR92323.1"/>
    </source>
</evidence>
<dbReference type="RefSeq" id="WP_168883038.1">
    <property type="nucleotide sequence ID" value="NZ_JABAIL010000004.1"/>
</dbReference>
<gene>
    <name evidence="3" type="ORF">HGP29_13975</name>
</gene>
<keyword evidence="4" id="KW-1185">Reference proteome</keyword>
<evidence type="ECO:0000256" key="1">
    <source>
        <dbReference type="SAM" id="SignalP"/>
    </source>
</evidence>
<protein>
    <submittedName>
        <fullName evidence="3">N-acetylmuramoyl-L-alanine amidase</fullName>
    </submittedName>
</protein>
<dbReference type="Proteomes" id="UP000585050">
    <property type="component" value="Unassembled WGS sequence"/>
</dbReference>
<dbReference type="EMBL" id="JABAIL010000004">
    <property type="protein sequence ID" value="NLR92323.1"/>
    <property type="molecule type" value="Genomic_DNA"/>
</dbReference>
<evidence type="ECO:0000313" key="4">
    <source>
        <dbReference type="Proteomes" id="UP000585050"/>
    </source>
</evidence>
<feature type="domain" description="MurNAc-LAA" evidence="2">
    <location>
        <begin position="141"/>
        <end position="410"/>
    </location>
</feature>
<evidence type="ECO:0000259" key="2">
    <source>
        <dbReference type="Pfam" id="PF01520"/>
    </source>
</evidence>
<accession>A0A7X8SLA3</accession>
<dbReference type="GO" id="GO:0009253">
    <property type="term" value="P:peptidoglycan catabolic process"/>
    <property type="evidence" value="ECO:0007669"/>
    <property type="project" value="InterPro"/>
</dbReference>
<keyword evidence="1" id="KW-0732">Signal</keyword>
<name>A0A7X8SLA3_9BACT</name>